<name>A0A0D2FP47_9EURO</name>
<dbReference type="GO" id="GO:0006915">
    <property type="term" value="P:apoptotic process"/>
    <property type="evidence" value="ECO:0007669"/>
    <property type="project" value="InterPro"/>
</dbReference>
<protein>
    <recommendedName>
        <fullName evidence="5">GRAM domain-containing protein</fullName>
    </recommendedName>
</protein>
<accession>A0A0D2FP47</accession>
<organism evidence="3 4">
    <name type="scientific">Phialophora macrospora</name>
    <dbReference type="NCBI Taxonomy" id="1851006"/>
    <lineage>
        <taxon>Eukaryota</taxon>
        <taxon>Fungi</taxon>
        <taxon>Dikarya</taxon>
        <taxon>Ascomycota</taxon>
        <taxon>Pezizomycotina</taxon>
        <taxon>Eurotiomycetes</taxon>
        <taxon>Chaetothyriomycetidae</taxon>
        <taxon>Chaetothyriales</taxon>
        <taxon>Herpotrichiellaceae</taxon>
        <taxon>Phialophora</taxon>
    </lineage>
</organism>
<dbReference type="PANTHER" id="PTHR37402">
    <property type="entry name" value="GRAM DOMAIN-CONTAINING PROTEIN 4"/>
    <property type="match status" value="1"/>
</dbReference>
<feature type="region of interest" description="Disordered" evidence="1">
    <location>
        <begin position="73"/>
        <end position="105"/>
    </location>
</feature>
<feature type="transmembrane region" description="Helical" evidence="2">
    <location>
        <begin position="308"/>
        <end position="328"/>
    </location>
</feature>
<evidence type="ECO:0000313" key="3">
    <source>
        <dbReference type="EMBL" id="KIW70013.1"/>
    </source>
</evidence>
<dbReference type="AlphaFoldDB" id="A0A0D2FP47"/>
<feature type="compositionally biased region" description="Basic and acidic residues" evidence="1">
    <location>
        <begin position="73"/>
        <end position="90"/>
    </location>
</feature>
<gene>
    <name evidence="3" type="ORF">PV04_02324</name>
</gene>
<keyword evidence="2" id="KW-1133">Transmembrane helix</keyword>
<evidence type="ECO:0000256" key="1">
    <source>
        <dbReference type="SAM" id="MobiDB-lite"/>
    </source>
</evidence>
<dbReference type="InterPro" id="IPR037847">
    <property type="entry name" value="GRAMDC4"/>
</dbReference>
<dbReference type="EMBL" id="KN846957">
    <property type="protein sequence ID" value="KIW70013.1"/>
    <property type="molecule type" value="Genomic_DNA"/>
</dbReference>
<keyword evidence="2" id="KW-0812">Transmembrane</keyword>
<feature type="compositionally biased region" description="Polar residues" evidence="1">
    <location>
        <begin position="1"/>
        <end position="14"/>
    </location>
</feature>
<dbReference type="Proteomes" id="UP000054266">
    <property type="component" value="Unassembled WGS sequence"/>
</dbReference>
<evidence type="ECO:0000313" key="4">
    <source>
        <dbReference type="Proteomes" id="UP000054266"/>
    </source>
</evidence>
<dbReference type="HOGENOM" id="CLU_022814_1_0_1"/>
<sequence length="619" mass="70764">MASGINNFGVTSSGLDRAQIDVGPQSNDNTNPRPSSEAMDYQKPSIRKAIKDNLLSAAVHPRYGLSKIKAAIDETHDASHSQPKDPHHDYAPTLAPPPPDSSVENQRLDKDYEEKPKFPPFKEFIHQPVQSVITTVQDQRGSDFAESIAKSEIAHGVDVQLLHQADKIENAASKPEEEAEYKIFVQMKQLRQDFFVRWTIDRHVRILGRINATPTPPTRPPLFTKTSTEDKQVTWKAYIPKLLEYELERNAQIYIDPDFEMPMPDRKLLASSVERIIVDSTSLQTIIMKLRNISHWDDPYESFGYMSLYFFLLFYSYITRAFILYVLLKVLYRRWHPPTLEKMRETAVHAENQDATVQNLGDLITQYGTRGWIDHTIEQVGPAAFELMERFADVLEMTQNFSEWRNPRYTGITLGFLFTGFIVITLVPTWLLVQMSFLGGGVIFFILTPIAVRYPRYRLLTSPITWLFWKSPTHAEWAVSRLQAEARQYLASDKNLQTVDKDAQMIGTYTCKDSNGIRGKLLVLVTAVSFSPNHPQHHLPLTSSSRAENNEEDGGWNLLFSDIKSIHKITEQNSHGGEEAGLQFVPYEGEKRTFLHVARRDEVFSQIVGFSGLQWKRCG</sequence>
<dbReference type="STRING" id="5601.A0A0D2FP47"/>
<feature type="region of interest" description="Disordered" evidence="1">
    <location>
        <begin position="1"/>
        <end position="45"/>
    </location>
</feature>
<evidence type="ECO:0000256" key="2">
    <source>
        <dbReference type="SAM" id="Phobius"/>
    </source>
</evidence>
<evidence type="ECO:0008006" key="5">
    <source>
        <dbReference type="Google" id="ProtNLM"/>
    </source>
</evidence>
<reference evidence="3 4" key="1">
    <citation type="submission" date="2015-01" db="EMBL/GenBank/DDBJ databases">
        <title>The Genome Sequence of Capronia semiimmersa CBS27337.</title>
        <authorList>
            <consortium name="The Broad Institute Genomics Platform"/>
            <person name="Cuomo C."/>
            <person name="de Hoog S."/>
            <person name="Gorbushina A."/>
            <person name="Stielow B."/>
            <person name="Teixiera M."/>
            <person name="Abouelleil A."/>
            <person name="Chapman S.B."/>
            <person name="Priest M."/>
            <person name="Young S.K."/>
            <person name="Wortman J."/>
            <person name="Nusbaum C."/>
            <person name="Birren B."/>
        </authorList>
    </citation>
    <scope>NUCLEOTIDE SEQUENCE [LARGE SCALE GENOMIC DNA]</scope>
    <source>
        <strain evidence="3 4">CBS 27337</strain>
    </source>
</reference>
<feature type="transmembrane region" description="Helical" evidence="2">
    <location>
        <begin position="433"/>
        <end position="452"/>
    </location>
</feature>
<proteinExistence type="predicted"/>
<keyword evidence="4" id="KW-1185">Reference proteome</keyword>
<feature type="transmembrane region" description="Helical" evidence="2">
    <location>
        <begin position="409"/>
        <end position="427"/>
    </location>
</feature>
<dbReference type="PANTHER" id="PTHR37402:SF1">
    <property type="entry name" value="GRAM DOMAIN-CONTAINING PROTEIN 4"/>
    <property type="match status" value="1"/>
</dbReference>
<feature type="compositionally biased region" description="Polar residues" evidence="1">
    <location>
        <begin position="24"/>
        <end position="34"/>
    </location>
</feature>
<keyword evidence="2" id="KW-0472">Membrane</keyword>